<dbReference type="Gene3D" id="3.40.50.880">
    <property type="match status" value="2"/>
</dbReference>
<dbReference type="Pfam" id="PF07090">
    <property type="entry name" value="GATase1_like"/>
    <property type="match status" value="1"/>
</dbReference>
<dbReference type="SMART" id="SM00327">
    <property type="entry name" value="VWA"/>
    <property type="match status" value="2"/>
</dbReference>
<keyword evidence="1" id="KW-0812">Transmembrane</keyword>
<sequence>MDLRIDFPVALLLLLPLAGYFIFTYLRQPLRSRRFKTVFTLRVTAVTLLVVVLASPYLLLPIKDEQVLFLVDRSASMQQHEAEALQFIEQSLMHKKTHHLVGIYSFGEGFQTEALLSKKLNKLPALSKFEGRGNTNIEQALQVASGVIDSNKATRIVLLSDGNETVGEVAQALQRLSPLITVDTVQLTDSYQADVAVDNVASPERAFVGELQTITADISATEATTATLGLYANDVLRQEKQVALVAGDNQFTYQEPAEIEGLVRYEVRVNREQDAIIENNSYASMTQVKAPPHILVVQGEHKPTPAISQALGTSIRHTTLKASELPQSLSSYLQYDAIIFDNVPGYSVGEARMQVIEQAVHSFGVGFMMSGGEMSFGLGGYAKSPIEKILPVDMEVTGKHKVPSTGLVIVLDRSGSMSGEKMRLAKEAAVRATEMLREEDTLGFIAFDDKPWRIIATVPMSNRDEAIAKILSVTVGGDTEIYSSLKEAYADLAPLDLQRKHIILVTDGQENTRRDYRAMTEQGLNDQTTLSTVSIGADADPKVLEKMSEMGSGRFYNVLDANMIPTILARETAMISRTYIEDNPFYPRIYNVPAWSNLFADGVPQMNAYIATTVKEGATVIADSAEEDPVLAQWRYGMGTSIAFTSDASGAWAGDWARWDKWQSFWQKAVTELLPTYNETPYAISQIGDTFTLVDPTNHASLLEVHAVNEQGEQLEVTQQAVTASKLTFQVTATSGTVFLSVDNGTGDIFRLGKTIPYSEEYKQKPINVQQLEHIAQQARGKVLTTPKQVFRKLAQKSEAIQRITVPLIAVAMLLFFIDITLRRFTGVIRRKPKPKQQQATTIMDKLKQ</sequence>
<feature type="domain" description="VWFA" evidence="2">
    <location>
        <begin position="406"/>
        <end position="572"/>
    </location>
</feature>
<keyword evidence="1" id="KW-0472">Membrane</keyword>
<feature type="transmembrane region" description="Helical" evidence="1">
    <location>
        <begin position="804"/>
        <end position="822"/>
    </location>
</feature>
<feature type="transmembrane region" description="Helical" evidence="1">
    <location>
        <begin position="6"/>
        <end position="26"/>
    </location>
</feature>
<protein>
    <submittedName>
        <fullName evidence="3">von Willebrand factor type A domain protein</fullName>
    </submittedName>
</protein>
<dbReference type="Pfam" id="PF00092">
    <property type="entry name" value="VWA"/>
    <property type="match status" value="1"/>
</dbReference>
<dbReference type="InterPro" id="IPR010768">
    <property type="entry name" value="GATase1-like"/>
</dbReference>
<dbReference type="InterPro" id="IPR029062">
    <property type="entry name" value="Class_I_gatase-like"/>
</dbReference>
<dbReference type="EMBL" id="LN483074">
    <property type="protein sequence ID" value="CEA02372.1"/>
    <property type="molecule type" value="Genomic_DNA"/>
</dbReference>
<evidence type="ECO:0000259" key="2">
    <source>
        <dbReference type="PROSITE" id="PS50234"/>
    </source>
</evidence>
<dbReference type="SUPFAM" id="SSF52317">
    <property type="entry name" value="Class I glutamine amidotransferase-like"/>
    <property type="match status" value="1"/>
</dbReference>
<dbReference type="PANTHER" id="PTHR37947">
    <property type="entry name" value="BLL2462 PROTEIN"/>
    <property type="match status" value="1"/>
</dbReference>
<feature type="transmembrane region" description="Helical" evidence="1">
    <location>
        <begin position="38"/>
        <end position="60"/>
    </location>
</feature>
<evidence type="ECO:0000256" key="1">
    <source>
        <dbReference type="SAM" id="Phobius"/>
    </source>
</evidence>
<accession>A0A078MAB8</accession>
<keyword evidence="1" id="KW-1133">Transmembrane helix</keyword>
<dbReference type="PROSITE" id="PS50234">
    <property type="entry name" value="VWFA"/>
    <property type="match status" value="2"/>
</dbReference>
<dbReference type="PANTHER" id="PTHR37947:SF2">
    <property type="entry name" value="VON WILLEBRAND FACTOR TYPE A"/>
    <property type="match status" value="1"/>
</dbReference>
<reference evidence="3" key="1">
    <citation type="submission" date="2014-07" db="EMBL/GenBank/DDBJ databases">
        <authorList>
            <person name="Urmite Genomes Urmite Genomes"/>
        </authorList>
    </citation>
    <scope>NUCLEOTIDE SEQUENCE</scope>
    <source>
        <strain evidence="3">13S34_air</strain>
    </source>
</reference>
<proteinExistence type="predicted"/>
<gene>
    <name evidence="3" type="ORF">BN1050_01233</name>
</gene>
<dbReference type="InterPro" id="IPR036465">
    <property type="entry name" value="vWFA_dom_sf"/>
</dbReference>
<dbReference type="AlphaFoldDB" id="A0A078MAB8"/>
<name>A0A078MAB8_9BACL</name>
<dbReference type="Pfam" id="PF13519">
    <property type="entry name" value="VWA_2"/>
    <property type="match status" value="1"/>
</dbReference>
<dbReference type="InterPro" id="IPR002035">
    <property type="entry name" value="VWF_A"/>
</dbReference>
<dbReference type="SUPFAM" id="SSF53300">
    <property type="entry name" value="vWA-like"/>
    <property type="match status" value="2"/>
</dbReference>
<organism evidence="3">
    <name type="scientific">Metalysinibacillus saudimassiliensis</name>
    <dbReference type="NCBI Taxonomy" id="1461583"/>
    <lineage>
        <taxon>Bacteria</taxon>
        <taxon>Bacillati</taxon>
        <taxon>Bacillota</taxon>
        <taxon>Bacilli</taxon>
        <taxon>Bacillales</taxon>
        <taxon>Caryophanaceae</taxon>
        <taxon>Metalysinibacillus</taxon>
    </lineage>
</organism>
<evidence type="ECO:0000313" key="3">
    <source>
        <dbReference type="EMBL" id="CEA02372.1"/>
    </source>
</evidence>
<feature type="domain" description="VWFA" evidence="2">
    <location>
        <begin position="66"/>
        <end position="228"/>
    </location>
</feature>
<dbReference type="Gene3D" id="3.40.50.410">
    <property type="entry name" value="von Willebrand factor, type A domain"/>
    <property type="match status" value="1"/>
</dbReference>
<dbReference type="HOGENOM" id="CLU_007196_0_0_9"/>
<dbReference type="CDD" id="cd00198">
    <property type="entry name" value="vWFA"/>
    <property type="match status" value="1"/>
</dbReference>
<dbReference type="PATRIC" id="fig|1461583.4.peg.1190"/>